<feature type="non-terminal residue" evidence="2">
    <location>
        <position position="1"/>
    </location>
</feature>
<dbReference type="EMBL" id="GEDG01035979">
    <property type="protein sequence ID" value="JAP08945.1"/>
    <property type="molecule type" value="Transcribed_RNA"/>
</dbReference>
<protein>
    <submittedName>
        <fullName evidence="2">Putative ovule protein</fullName>
    </submittedName>
</protein>
<sequence>CAISLSFTFLVVSLRLSETFTLPRLHLVGFHGACCCCCYLFQRHFLKVGGGLGVCKKGLIGCICLGKVNYRKTSIELLLSIWITFPEL</sequence>
<name>A0A0V0GL55_SOLCH</name>
<reference evidence="2" key="1">
    <citation type="submission" date="2015-12" db="EMBL/GenBank/DDBJ databases">
        <title>Gene expression during late stages of embryo sac development: a critical building block for successful pollen-pistil interactions.</title>
        <authorList>
            <person name="Liu Y."/>
            <person name="Joly V."/>
            <person name="Sabar M."/>
            <person name="Matton D.P."/>
        </authorList>
    </citation>
    <scope>NUCLEOTIDE SEQUENCE</scope>
</reference>
<evidence type="ECO:0000256" key="1">
    <source>
        <dbReference type="SAM" id="SignalP"/>
    </source>
</evidence>
<organism evidence="2">
    <name type="scientific">Solanum chacoense</name>
    <name type="common">Chaco potato</name>
    <dbReference type="NCBI Taxonomy" id="4108"/>
    <lineage>
        <taxon>Eukaryota</taxon>
        <taxon>Viridiplantae</taxon>
        <taxon>Streptophyta</taxon>
        <taxon>Embryophyta</taxon>
        <taxon>Tracheophyta</taxon>
        <taxon>Spermatophyta</taxon>
        <taxon>Magnoliopsida</taxon>
        <taxon>eudicotyledons</taxon>
        <taxon>Gunneridae</taxon>
        <taxon>Pentapetalae</taxon>
        <taxon>asterids</taxon>
        <taxon>lamiids</taxon>
        <taxon>Solanales</taxon>
        <taxon>Solanaceae</taxon>
        <taxon>Solanoideae</taxon>
        <taxon>Solaneae</taxon>
        <taxon>Solanum</taxon>
    </lineage>
</organism>
<dbReference type="AlphaFoldDB" id="A0A0V0GL55"/>
<proteinExistence type="predicted"/>
<evidence type="ECO:0000313" key="2">
    <source>
        <dbReference type="EMBL" id="JAP08945.1"/>
    </source>
</evidence>
<accession>A0A0V0GL55</accession>
<feature type="chain" id="PRO_5006865389" evidence="1">
    <location>
        <begin position="20"/>
        <end position="88"/>
    </location>
</feature>
<feature type="signal peptide" evidence="1">
    <location>
        <begin position="1"/>
        <end position="19"/>
    </location>
</feature>
<keyword evidence="1" id="KW-0732">Signal</keyword>